<dbReference type="STRING" id="947013.SAMN04488109_4233"/>
<dbReference type="EMBL" id="FQWQ01000003">
    <property type="protein sequence ID" value="SHH53348.1"/>
    <property type="molecule type" value="Genomic_DNA"/>
</dbReference>
<dbReference type="PROSITE" id="PS51257">
    <property type="entry name" value="PROKAR_LIPOPROTEIN"/>
    <property type="match status" value="1"/>
</dbReference>
<gene>
    <name evidence="1" type="ORF">SAMN04488109_4233</name>
</gene>
<name>A0A1M5TRP9_9BACT</name>
<proteinExistence type="predicted"/>
<protein>
    <recommendedName>
        <fullName evidence="3">Lipocalin-like domain-containing protein</fullName>
    </recommendedName>
</protein>
<accession>A0A1M5TRP9</accession>
<keyword evidence="2" id="KW-1185">Reference proteome</keyword>
<dbReference type="AlphaFoldDB" id="A0A1M5TRP9"/>
<evidence type="ECO:0008006" key="3">
    <source>
        <dbReference type="Google" id="ProtNLM"/>
    </source>
</evidence>
<sequence>MNFSSRLYILLLVAFAAACGSDDKNERSVEEQQLSLLSQTWVIKRAVQNVDRTAEFESPDLTLTLSGAFDAKTPKGPYSYSIAGKLPSPSPWSKQPGLWTFADDATNVILRDDGVRMHYAVDDKTLTLTFTCATCNVDSGRIDSAEGDWVFEFTAQ</sequence>
<dbReference type="RefSeq" id="WP_073137950.1">
    <property type="nucleotide sequence ID" value="NZ_FQWQ01000003.1"/>
</dbReference>
<evidence type="ECO:0000313" key="2">
    <source>
        <dbReference type="Proteomes" id="UP000184212"/>
    </source>
</evidence>
<evidence type="ECO:0000313" key="1">
    <source>
        <dbReference type="EMBL" id="SHH53348.1"/>
    </source>
</evidence>
<organism evidence="1 2">
    <name type="scientific">Chryseolinea serpens</name>
    <dbReference type="NCBI Taxonomy" id="947013"/>
    <lineage>
        <taxon>Bacteria</taxon>
        <taxon>Pseudomonadati</taxon>
        <taxon>Bacteroidota</taxon>
        <taxon>Cytophagia</taxon>
        <taxon>Cytophagales</taxon>
        <taxon>Fulvivirgaceae</taxon>
        <taxon>Chryseolinea</taxon>
    </lineage>
</organism>
<dbReference type="OrthoDB" id="980971at2"/>
<dbReference type="Proteomes" id="UP000184212">
    <property type="component" value="Unassembled WGS sequence"/>
</dbReference>
<reference evidence="1 2" key="1">
    <citation type="submission" date="2016-11" db="EMBL/GenBank/DDBJ databases">
        <authorList>
            <person name="Jaros S."/>
            <person name="Januszkiewicz K."/>
            <person name="Wedrychowicz H."/>
        </authorList>
    </citation>
    <scope>NUCLEOTIDE SEQUENCE [LARGE SCALE GENOMIC DNA]</scope>
    <source>
        <strain evidence="1 2">DSM 24574</strain>
    </source>
</reference>